<proteinExistence type="predicted"/>
<organism evidence="2 3">
    <name type="scientific">Candidatus Nitrosocosmicus franklandianus</name>
    <dbReference type="NCBI Taxonomy" id="1798806"/>
    <lineage>
        <taxon>Archaea</taxon>
        <taxon>Nitrososphaerota</taxon>
        <taxon>Nitrososphaeria</taxon>
        <taxon>Nitrososphaerales</taxon>
        <taxon>Nitrososphaeraceae</taxon>
        <taxon>Candidatus Nitrosocosmicus</taxon>
    </lineage>
</organism>
<dbReference type="AlphaFoldDB" id="A0A484I5T1"/>
<reference evidence="2 3" key="1">
    <citation type="submission" date="2019-02" db="EMBL/GenBank/DDBJ databases">
        <authorList>
            <person name="Lehtovirta-Morley E L."/>
        </authorList>
    </citation>
    <scope>NUCLEOTIDE SEQUENCE [LARGE SCALE GENOMIC DNA]</scope>
    <source>
        <strain evidence="2">NFRAN1</strain>
    </source>
</reference>
<protein>
    <submittedName>
        <fullName evidence="2">Uncharacterized protein</fullName>
    </submittedName>
</protein>
<evidence type="ECO:0000256" key="1">
    <source>
        <dbReference type="SAM" id="MobiDB-lite"/>
    </source>
</evidence>
<feature type="compositionally biased region" description="Polar residues" evidence="1">
    <location>
        <begin position="29"/>
        <end position="44"/>
    </location>
</feature>
<evidence type="ECO:0000313" key="2">
    <source>
        <dbReference type="EMBL" id="VFJ13038.1"/>
    </source>
</evidence>
<keyword evidence="3" id="KW-1185">Reference proteome</keyword>
<evidence type="ECO:0000313" key="3">
    <source>
        <dbReference type="Proteomes" id="UP000294299"/>
    </source>
</evidence>
<sequence length="44" mass="4744">MLVPNLAVKLQEGLRISGSGSYREKKPGDSSSNLLRATKIDQVS</sequence>
<dbReference type="Proteomes" id="UP000294299">
    <property type="component" value="Chromosome NFRAN"/>
</dbReference>
<dbReference type="KEGG" id="nfn:NFRAN_0716"/>
<name>A0A484I5T1_9ARCH</name>
<dbReference type="EMBL" id="LR216287">
    <property type="protein sequence ID" value="VFJ13038.1"/>
    <property type="molecule type" value="Genomic_DNA"/>
</dbReference>
<feature type="region of interest" description="Disordered" evidence="1">
    <location>
        <begin position="18"/>
        <end position="44"/>
    </location>
</feature>
<accession>A0A484I5T1</accession>
<gene>
    <name evidence="2" type="ORF">NFRAN_0716</name>
</gene>